<feature type="region of interest" description="Disordered" evidence="11">
    <location>
        <begin position="1"/>
        <end position="51"/>
    </location>
</feature>
<dbReference type="SUPFAM" id="SSF47203">
    <property type="entry name" value="Acyl-CoA dehydrogenase C-terminal domain-like"/>
    <property type="match status" value="2"/>
</dbReference>
<evidence type="ECO:0000256" key="1">
    <source>
        <dbReference type="ARBA" id="ARBA00001974"/>
    </source>
</evidence>
<dbReference type="Gene3D" id="2.40.110.10">
    <property type="entry name" value="Butyryl-CoA Dehydrogenase, subunit A, domain 2"/>
    <property type="match status" value="1"/>
</dbReference>
<keyword evidence="10" id="KW-0576">Peroxisome</keyword>
<keyword evidence="7" id="KW-0276">Fatty acid metabolism</keyword>
<evidence type="ECO:0000256" key="10">
    <source>
        <dbReference type="ARBA" id="ARBA00023140"/>
    </source>
</evidence>
<reference evidence="16" key="1">
    <citation type="submission" date="2021-05" db="EMBL/GenBank/DDBJ databases">
        <title>Whole genome sequence of Curtobacterium flaccumfaciens pv. flaccumfaciens strain CFBP 3417.</title>
        <authorList>
            <person name="Osdaghi E."/>
            <person name="Taghouti G."/>
            <person name="Portier P."/>
            <person name="Fazliarab A."/>
            <person name="Taghavi S.M."/>
            <person name="Briand M."/>
            <person name="Le-Saux M."/>
            <person name="Jacques M.-A."/>
        </authorList>
    </citation>
    <scope>NUCLEOTIDE SEQUENCE</scope>
    <source>
        <strain evidence="16">CFBP 3417</strain>
    </source>
</reference>
<sequence>MVDTAPAQRTTPASGSDTAPDVDAKNAAQHAAPNADAAGDPAAGTPTAGTDTDVHIDVELVQELLLGRWAEDRRISRRLALDPAMQKIEGQPIPEHRARVLEQLRTLVDAGAIQRPYPAEFGGQDNHGGNIAAFEELVVADPSMQIKAGVQWGLFGSAVHHLGTEANHREFLPGIVSFEVPGCFAMTETGHGSDVQSIATTATYDPATQEFEIHTPFRGAWKDYIGNAALHGHAAVVFAKLVTAGVDHGVHAFYVPLRDAEGAFLPGVSGEDDGPKGGLNGIDNGRLAFDHVRVPRTNLLNRYGDVAADGTYSSPIASPGRRFFTMLGTLVQGRVSLDGAAVVAQKIALQIALTYAMQRRQFPTGDGTEGVLLDYGRHQRRLIPRLATVFAQSFAHEKLLRTFDDVFSGRKDTPERREDLETQAAAFKSMSTWSALDTLQEAREACGGAGFLAENRLTGLRADLDVYVTFEGDNTVLLQLVGKRLLTEFRAKAPKDPASTAKFVAALAASKLADASGIRRLGQTVADRGSLAASVADLQDPRTQRELLAGRVDTMVAEIGMRLASAGKDRARAARLLNRSQHELIEASKAHAELMQWDAFTEALDEVTEGDTRRVLVWLRDLFALGLLEQHLDWYLLHGRLSAQRARAVSAYVDRLVARVRPIVPQLLETFGYEPGHVRAPIALGAEQARQDEARAWFAAEAAAGRLPEQEKKPRP</sequence>
<dbReference type="Pfam" id="PF01756">
    <property type="entry name" value="ACOX"/>
    <property type="match status" value="1"/>
</dbReference>
<comment type="caution">
    <text evidence="16">The sequence shown here is derived from an EMBL/GenBank/DDBJ whole genome shotgun (WGS) entry which is preliminary data.</text>
</comment>
<keyword evidence="8" id="KW-0560">Oxidoreductase</keyword>
<keyword evidence="5" id="KW-0285">Flavoprotein</keyword>
<dbReference type="GO" id="GO:0033540">
    <property type="term" value="P:fatty acid beta-oxidation using acyl-CoA oxidase"/>
    <property type="evidence" value="ECO:0007669"/>
    <property type="project" value="TreeGrafter"/>
</dbReference>
<dbReference type="FunFam" id="1.20.140.10:FF:000010">
    <property type="entry name" value="Acyl-coenzyme A oxidase"/>
    <property type="match status" value="1"/>
</dbReference>
<evidence type="ECO:0000256" key="11">
    <source>
        <dbReference type="SAM" id="MobiDB-lite"/>
    </source>
</evidence>
<gene>
    <name evidence="16" type="ORF">KK103_02230</name>
</gene>
<dbReference type="FunFam" id="2.40.110.10:FF:000005">
    <property type="entry name" value="Acyl-coenzyme A oxidase"/>
    <property type="match status" value="1"/>
</dbReference>
<keyword evidence="9" id="KW-0443">Lipid metabolism</keyword>
<evidence type="ECO:0000256" key="5">
    <source>
        <dbReference type="ARBA" id="ARBA00022630"/>
    </source>
</evidence>
<comment type="subcellular location">
    <subcellularLocation>
        <location evidence="2">Peroxisome</location>
    </subcellularLocation>
</comment>
<dbReference type="GO" id="GO:0071949">
    <property type="term" value="F:FAD binding"/>
    <property type="evidence" value="ECO:0007669"/>
    <property type="project" value="InterPro"/>
</dbReference>
<dbReference type="Gene3D" id="1.20.140.10">
    <property type="entry name" value="Butyryl-CoA Dehydrogenase, subunit A, domain 3"/>
    <property type="match status" value="2"/>
</dbReference>
<feature type="domain" description="Acyl-CoA oxidase/dehydrogenase middle" evidence="13">
    <location>
        <begin position="183"/>
        <end position="292"/>
    </location>
</feature>
<feature type="domain" description="Acyl-CoA dehydrogenase/oxidase N-terminal" evidence="14">
    <location>
        <begin position="102"/>
        <end position="179"/>
    </location>
</feature>
<evidence type="ECO:0000313" key="17">
    <source>
        <dbReference type="Proteomes" id="UP000709437"/>
    </source>
</evidence>
<dbReference type="InterPro" id="IPR055060">
    <property type="entry name" value="ACOX_C_alpha1"/>
</dbReference>
<dbReference type="GO" id="GO:0005504">
    <property type="term" value="F:fatty acid binding"/>
    <property type="evidence" value="ECO:0007669"/>
    <property type="project" value="TreeGrafter"/>
</dbReference>
<dbReference type="SUPFAM" id="SSF56645">
    <property type="entry name" value="Acyl-CoA dehydrogenase NM domain-like"/>
    <property type="match status" value="1"/>
</dbReference>
<dbReference type="Pfam" id="PF02771">
    <property type="entry name" value="Acyl-CoA_dh_N"/>
    <property type="match status" value="1"/>
</dbReference>
<dbReference type="RefSeq" id="WP_214562087.1">
    <property type="nucleotide sequence ID" value="NZ_JAHEWX010000002.1"/>
</dbReference>
<dbReference type="PANTHER" id="PTHR10909">
    <property type="entry name" value="ELECTRON TRANSPORT OXIDOREDUCTASE"/>
    <property type="match status" value="1"/>
</dbReference>
<accession>A0A9Q2ZN17</accession>
<organism evidence="16 17">
    <name type="scientific">Curtobacterium flaccumfaciens pv. flaccumfaciens</name>
    <dbReference type="NCBI Taxonomy" id="138532"/>
    <lineage>
        <taxon>Bacteria</taxon>
        <taxon>Bacillati</taxon>
        <taxon>Actinomycetota</taxon>
        <taxon>Actinomycetes</taxon>
        <taxon>Micrococcales</taxon>
        <taxon>Microbacteriaceae</taxon>
        <taxon>Curtobacterium</taxon>
    </lineage>
</organism>
<dbReference type="InterPro" id="IPR002655">
    <property type="entry name" value="Acyl-CoA_oxidase_C"/>
</dbReference>
<dbReference type="AlphaFoldDB" id="A0A9Q2ZN17"/>
<evidence type="ECO:0000256" key="9">
    <source>
        <dbReference type="ARBA" id="ARBA00023098"/>
    </source>
</evidence>
<evidence type="ECO:0000259" key="12">
    <source>
        <dbReference type="Pfam" id="PF01756"/>
    </source>
</evidence>
<dbReference type="InterPro" id="IPR012258">
    <property type="entry name" value="Acyl-CoA_oxidase"/>
</dbReference>
<dbReference type="InterPro" id="IPR037069">
    <property type="entry name" value="AcylCoA_DH/ox_N_sf"/>
</dbReference>
<protein>
    <recommendedName>
        <fullName evidence="4">acyl-CoA oxidase</fullName>
        <ecNumber evidence="4">1.3.3.6</ecNumber>
    </recommendedName>
</protein>
<dbReference type="EC" id="1.3.3.6" evidence="4"/>
<dbReference type="InterPro" id="IPR036250">
    <property type="entry name" value="AcylCo_DH-like_C"/>
</dbReference>
<evidence type="ECO:0000256" key="2">
    <source>
        <dbReference type="ARBA" id="ARBA00004275"/>
    </source>
</evidence>
<evidence type="ECO:0000259" key="13">
    <source>
        <dbReference type="Pfam" id="PF02770"/>
    </source>
</evidence>
<dbReference type="Pfam" id="PF02770">
    <property type="entry name" value="Acyl-CoA_dh_M"/>
    <property type="match status" value="1"/>
</dbReference>
<comment type="similarity">
    <text evidence="3">Belongs to the acyl-CoA oxidase family.</text>
</comment>
<comment type="cofactor">
    <cofactor evidence="1">
        <name>FAD</name>
        <dbReference type="ChEBI" id="CHEBI:57692"/>
    </cofactor>
</comment>
<dbReference type="GO" id="GO:0003997">
    <property type="term" value="F:acyl-CoA oxidase activity"/>
    <property type="evidence" value="ECO:0007669"/>
    <property type="project" value="UniProtKB-EC"/>
</dbReference>
<feature type="compositionally biased region" description="Low complexity" evidence="11">
    <location>
        <begin position="27"/>
        <end position="51"/>
    </location>
</feature>
<dbReference type="GO" id="GO:0055088">
    <property type="term" value="P:lipid homeostasis"/>
    <property type="evidence" value="ECO:0007669"/>
    <property type="project" value="TreeGrafter"/>
</dbReference>
<feature type="domain" description="Acyl-CoA oxidase C-alpha1" evidence="15">
    <location>
        <begin position="328"/>
        <end position="486"/>
    </location>
</feature>
<evidence type="ECO:0000256" key="8">
    <source>
        <dbReference type="ARBA" id="ARBA00023002"/>
    </source>
</evidence>
<dbReference type="PIRSF" id="PIRSF000168">
    <property type="entry name" value="Acyl-CoA_oxidase"/>
    <property type="match status" value="1"/>
</dbReference>
<evidence type="ECO:0000313" key="16">
    <source>
        <dbReference type="EMBL" id="MBT1540563.1"/>
    </source>
</evidence>
<feature type="compositionally biased region" description="Polar residues" evidence="11">
    <location>
        <begin position="7"/>
        <end position="17"/>
    </location>
</feature>
<name>A0A9Q2ZN17_9MICO</name>
<feature type="domain" description="Acyl-CoA oxidase C-terminal" evidence="12">
    <location>
        <begin position="541"/>
        <end position="674"/>
    </location>
</feature>
<keyword evidence="6" id="KW-0274">FAD</keyword>
<dbReference type="Pfam" id="PF22924">
    <property type="entry name" value="ACOX_C_alpha1"/>
    <property type="match status" value="1"/>
</dbReference>
<evidence type="ECO:0000256" key="3">
    <source>
        <dbReference type="ARBA" id="ARBA00006288"/>
    </source>
</evidence>
<evidence type="ECO:0000256" key="4">
    <source>
        <dbReference type="ARBA" id="ARBA00012870"/>
    </source>
</evidence>
<dbReference type="InterPro" id="IPR009100">
    <property type="entry name" value="AcylCoA_DH/oxidase_NM_dom_sf"/>
</dbReference>
<dbReference type="Gene3D" id="1.10.540.10">
    <property type="entry name" value="Acyl-CoA dehydrogenase/oxidase, N-terminal domain"/>
    <property type="match status" value="1"/>
</dbReference>
<evidence type="ECO:0000259" key="15">
    <source>
        <dbReference type="Pfam" id="PF22924"/>
    </source>
</evidence>
<proteinExistence type="inferred from homology"/>
<evidence type="ECO:0000256" key="7">
    <source>
        <dbReference type="ARBA" id="ARBA00022832"/>
    </source>
</evidence>
<dbReference type="InterPro" id="IPR046373">
    <property type="entry name" value="Acyl-CoA_Oxase/DH_mid-dom_sf"/>
</dbReference>
<dbReference type="Proteomes" id="UP000709437">
    <property type="component" value="Unassembled WGS sequence"/>
</dbReference>
<evidence type="ECO:0000256" key="6">
    <source>
        <dbReference type="ARBA" id="ARBA00022827"/>
    </source>
</evidence>
<dbReference type="InterPro" id="IPR006091">
    <property type="entry name" value="Acyl-CoA_Oxase/DH_mid-dom"/>
</dbReference>
<dbReference type="InterPro" id="IPR013786">
    <property type="entry name" value="AcylCoA_DH/ox_N"/>
</dbReference>
<dbReference type="EMBL" id="JAHEWX010000002">
    <property type="protein sequence ID" value="MBT1540563.1"/>
    <property type="molecule type" value="Genomic_DNA"/>
</dbReference>
<evidence type="ECO:0000259" key="14">
    <source>
        <dbReference type="Pfam" id="PF02771"/>
    </source>
</evidence>